<sequence>MGVSFDLKLDSTNDLIIAEGDLTLTTTRTEMAAQTLGITLKTFKGEWFLNTNFGTPYLQEIIGVARKKETVDRIFLSQIANNRFVDNINSYTSSFDRDERYYTMVANVAVGEDNVTTVFSTQPSEEYIYPEVSDDDARITCSFFGTIPDANRLYKFINIDGLPDQTYSTWWNEWANFISLEQYLLITQLGEEIVTQLNMTLRANIDGNN</sequence>
<name>A0AAU8I064_9CAUD</name>
<organism evidence="1">
    <name type="scientific">Klebsiella phage FKP3</name>
    <dbReference type="NCBI Taxonomy" id="3231233"/>
    <lineage>
        <taxon>Viruses</taxon>
        <taxon>Duplodnaviria</taxon>
        <taxon>Heunggongvirae</taxon>
        <taxon>Uroviricota</taxon>
        <taxon>Caudoviricetes</taxon>
        <taxon>Stephanstirmvirinae</taxon>
        <taxon>Justusliebigvirus</taxon>
    </lineage>
</organism>
<accession>A0AAU8I064</accession>
<dbReference type="EMBL" id="PP895363">
    <property type="protein sequence ID" value="XCI78062.1"/>
    <property type="molecule type" value="Genomic_DNA"/>
</dbReference>
<evidence type="ECO:0000313" key="1">
    <source>
        <dbReference type="EMBL" id="XCI78062.1"/>
    </source>
</evidence>
<dbReference type="InterPro" id="IPR020288">
    <property type="entry name" value="Sheath_initiator"/>
</dbReference>
<reference evidence="1" key="1">
    <citation type="submission" date="2024-06" db="EMBL/GenBank/DDBJ databases">
        <title>High activity and specificity of bacteriophage cocktails against carbapenem-resistant Klebsiella pneumoniae belonging to high-risk clones CG258 and ST307.</title>
        <authorList>
            <person name="Jimenez Quiceno J."/>
            <person name="Salazar Ospina L."/>
            <person name="Tellez Carrasquilla S."/>
        </authorList>
    </citation>
    <scope>NUCLEOTIDE SEQUENCE</scope>
</reference>
<protein>
    <submittedName>
        <fullName evidence="1">Baseplate wedge subunit</fullName>
    </submittedName>
</protein>
<dbReference type="Pfam" id="PF10934">
    <property type="entry name" value="Sheath_initiator"/>
    <property type="match status" value="1"/>
</dbReference>
<proteinExistence type="predicted"/>